<feature type="chain" id="PRO_5002639325" description="Lipoprotein" evidence="1">
    <location>
        <begin position="22"/>
        <end position="111"/>
    </location>
</feature>
<name>A1VV45_POLNA</name>
<dbReference type="KEGG" id="pna:Pnap_4240"/>
<gene>
    <name evidence="2" type="ordered locus">Pnap_4240</name>
</gene>
<organism evidence="2 3">
    <name type="scientific">Polaromonas naphthalenivorans (strain CJ2)</name>
    <dbReference type="NCBI Taxonomy" id="365044"/>
    <lineage>
        <taxon>Bacteria</taxon>
        <taxon>Pseudomonadati</taxon>
        <taxon>Pseudomonadota</taxon>
        <taxon>Betaproteobacteria</taxon>
        <taxon>Burkholderiales</taxon>
        <taxon>Comamonadaceae</taxon>
        <taxon>Polaromonas</taxon>
    </lineage>
</organism>
<dbReference type="PROSITE" id="PS51257">
    <property type="entry name" value="PROKAR_LIPOPROTEIN"/>
    <property type="match status" value="1"/>
</dbReference>
<evidence type="ECO:0000313" key="3">
    <source>
        <dbReference type="Proteomes" id="UP000000644"/>
    </source>
</evidence>
<keyword evidence="1" id="KW-0732">Signal</keyword>
<evidence type="ECO:0000313" key="2">
    <source>
        <dbReference type="EMBL" id="ABM39523.1"/>
    </source>
</evidence>
<dbReference type="AlphaFoldDB" id="A1VV45"/>
<evidence type="ECO:0008006" key="4">
    <source>
        <dbReference type="Google" id="ProtNLM"/>
    </source>
</evidence>
<dbReference type="HOGENOM" id="CLU_2156032_0_0_4"/>
<proteinExistence type="predicted"/>
<accession>A1VV45</accession>
<reference evidence="3" key="1">
    <citation type="journal article" date="2009" name="Environ. Microbiol.">
        <title>The genome of Polaromonas naphthalenivorans strain CJ2, isolated from coal tar-contaminated sediment, reveals physiological and metabolic versatility and evolution through extensive horizontal gene transfer.</title>
        <authorList>
            <person name="Yagi J.M."/>
            <person name="Sims D."/>
            <person name="Brettin T."/>
            <person name="Bruce D."/>
            <person name="Madsen E.L."/>
        </authorList>
    </citation>
    <scope>NUCLEOTIDE SEQUENCE [LARGE SCALE GENOMIC DNA]</scope>
    <source>
        <strain evidence="3">CJ2</strain>
        <plasmid evidence="3">Plasmid pPNAP01</plasmid>
    </source>
</reference>
<protein>
    <recommendedName>
        <fullName evidence="4">Lipoprotein</fullName>
    </recommendedName>
</protein>
<dbReference type="EMBL" id="CP000530">
    <property type="protein sequence ID" value="ABM39523.1"/>
    <property type="molecule type" value="Genomic_DNA"/>
</dbReference>
<keyword evidence="2" id="KW-0614">Plasmid</keyword>
<feature type="signal peptide" evidence="1">
    <location>
        <begin position="1"/>
        <end position="21"/>
    </location>
</feature>
<dbReference type="Proteomes" id="UP000000644">
    <property type="component" value="Plasmid pPNAP01"/>
</dbReference>
<evidence type="ECO:0000256" key="1">
    <source>
        <dbReference type="SAM" id="SignalP"/>
    </source>
</evidence>
<sequence length="111" mass="11997">MNMAKIKIASAVVLMAASALLGGCAFQSFRVDEASMRYAEALPQGLSYAWRQGGKVWLVPAKNVFLGSARTLSGQTMMMASEGSYFTIADAPPSFYIEIDSRIEPLSIPIQ</sequence>
<geneLocation type="plasmid" evidence="2 3">
    <name>pPNAP01</name>
</geneLocation>
<keyword evidence="3" id="KW-1185">Reference proteome</keyword>